<keyword evidence="7 11" id="KW-0573">Peptidoglycan synthesis</keyword>
<dbReference type="Gene3D" id="1.10.3810.10">
    <property type="entry name" value="Biosynthetic peptidoglycan transglycosylase-like"/>
    <property type="match status" value="1"/>
</dbReference>
<dbReference type="NCBIfam" id="TIGR02070">
    <property type="entry name" value="mono_pep_trsgly"/>
    <property type="match status" value="1"/>
</dbReference>
<evidence type="ECO:0000256" key="2">
    <source>
        <dbReference type="ARBA" id="ARBA00022519"/>
    </source>
</evidence>
<keyword evidence="9 11" id="KW-0472">Membrane</keyword>
<evidence type="ECO:0000256" key="10">
    <source>
        <dbReference type="ARBA" id="ARBA00023316"/>
    </source>
</evidence>
<evidence type="ECO:0000256" key="11">
    <source>
        <dbReference type="HAMAP-Rule" id="MF_00766"/>
    </source>
</evidence>
<dbReference type="EC" id="2.4.99.28" evidence="11"/>
<keyword evidence="14" id="KW-1185">Reference proteome</keyword>
<dbReference type="HAMAP" id="MF_00766">
    <property type="entry name" value="PGT_MtgA"/>
    <property type="match status" value="1"/>
</dbReference>
<keyword evidence="3 11" id="KW-0328">Glycosyltransferase</keyword>
<dbReference type="UniPathway" id="UPA00219"/>
<comment type="function">
    <text evidence="11">Peptidoglycan polymerase that catalyzes glycan chain elongation from lipid-linked precursors.</text>
</comment>
<dbReference type="OrthoDB" id="9766909at2"/>
<evidence type="ECO:0000256" key="1">
    <source>
        <dbReference type="ARBA" id="ARBA00022475"/>
    </source>
</evidence>
<dbReference type="GO" id="GO:0009274">
    <property type="term" value="C:peptidoglycan-based cell wall"/>
    <property type="evidence" value="ECO:0007669"/>
    <property type="project" value="InterPro"/>
</dbReference>
<comment type="caution">
    <text evidence="13">The sequence shown here is derived from an EMBL/GenBank/DDBJ whole genome shotgun (WGS) entry which is preliminary data.</text>
</comment>
<keyword evidence="5 11" id="KW-0812">Transmembrane</keyword>
<evidence type="ECO:0000256" key="5">
    <source>
        <dbReference type="ARBA" id="ARBA00022692"/>
    </source>
</evidence>
<evidence type="ECO:0000259" key="12">
    <source>
        <dbReference type="Pfam" id="PF00912"/>
    </source>
</evidence>
<dbReference type="SUPFAM" id="SSF53955">
    <property type="entry name" value="Lysozyme-like"/>
    <property type="match status" value="1"/>
</dbReference>
<accession>D6SJZ9</accession>
<keyword evidence="8 11" id="KW-1133">Transmembrane helix</keyword>
<evidence type="ECO:0000313" key="14">
    <source>
        <dbReference type="Proteomes" id="UP000005496"/>
    </source>
</evidence>
<keyword evidence="10 11" id="KW-0961">Cell wall biogenesis/degradation</keyword>
<comment type="pathway">
    <text evidence="11">Cell wall biogenesis; peptidoglycan biosynthesis.</text>
</comment>
<dbReference type="GO" id="GO:0005886">
    <property type="term" value="C:plasma membrane"/>
    <property type="evidence" value="ECO:0007669"/>
    <property type="project" value="UniProtKB-SubCell"/>
</dbReference>
<dbReference type="Pfam" id="PF00912">
    <property type="entry name" value="Transgly"/>
    <property type="match status" value="1"/>
</dbReference>
<comment type="catalytic activity">
    <reaction evidence="11">
        <text>[GlcNAc-(1-&gt;4)-Mur2Ac(oyl-L-Ala-gamma-D-Glu-L-Lys-D-Ala-D-Ala)](n)-di-trans,octa-cis-undecaprenyl diphosphate + beta-D-GlcNAc-(1-&gt;4)-Mur2Ac(oyl-L-Ala-gamma-D-Glu-L-Lys-D-Ala-D-Ala)-di-trans,octa-cis-undecaprenyl diphosphate = [GlcNAc-(1-&gt;4)-Mur2Ac(oyl-L-Ala-gamma-D-Glu-L-Lys-D-Ala-D-Ala)](n+1)-di-trans,octa-cis-undecaprenyl diphosphate + di-trans,octa-cis-undecaprenyl diphosphate + H(+)</text>
        <dbReference type="Rhea" id="RHEA:23708"/>
        <dbReference type="Rhea" id="RHEA-COMP:9602"/>
        <dbReference type="Rhea" id="RHEA-COMP:9603"/>
        <dbReference type="ChEBI" id="CHEBI:15378"/>
        <dbReference type="ChEBI" id="CHEBI:58405"/>
        <dbReference type="ChEBI" id="CHEBI:60033"/>
        <dbReference type="ChEBI" id="CHEBI:78435"/>
        <dbReference type="EC" id="2.4.99.28"/>
    </reaction>
</comment>
<dbReference type="eggNOG" id="COG0744">
    <property type="taxonomic scope" value="Bacteria"/>
</dbReference>
<evidence type="ECO:0000256" key="3">
    <source>
        <dbReference type="ARBA" id="ARBA00022676"/>
    </source>
</evidence>
<dbReference type="EMBL" id="ACJN02000001">
    <property type="protein sequence ID" value="EFI36202.1"/>
    <property type="molecule type" value="Genomic_DNA"/>
</dbReference>
<reference evidence="13" key="1">
    <citation type="submission" date="2010-05" db="EMBL/GenBank/DDBJ databases">
        <title>The draft genome of Desulfonatronospira thiodismutans ASO3-1.</title>
        <authorList>
            <consortium name="US DOE Joint Genome Institute (JGI-PGF)"/>
            <person name="Lucas S."/>
            <person name="Copeland A."/>
            <person name="Lapidus A."/>
            <person name="Cheng J.-F."/>
            <person name="Bruce D."/>
            <person name="Goodwin L."/>
            <person name="Pitluck S."/>
            <person name="Chertkov O."/>
            <person name="Brettin T."/>
            <person name="Detter J.C."/>
            <person name="Han C."/>
            <person name="Land M.L."/>
            <person name="Hauser L."/>
            <person name="Kyrpides N."/>
            <person name="Mikhailova N."/>
            <person name="Muyzer G."/>
            <person name="Woyke T."/>
        </authorList>
    </citation>
    <scope>NUCLEOTIDE SEQUENCE [LARGE SCALE GENOMIC DNA]</scope>
    <source>
        <strain evidence="13">ASO3-1</strain>
    </source>
</reference>
<keyword evidence="1 11" id="KW-1003">Cell membrane</keyword>
<dbReference type="GO" id="GO:0009252">
    <property type="term" value="P:peptidoglycan biosynthetic process"/>
    <property type="evidence" value="ECO:0007669"/>
    <property type="project" value="UniProtKB-UniRule"/>
</dbReference>
<gene>
    <name evidence="11" type="primary">mtgA</name>
    <name evidence="13" type="ORF">Dthio_PD3659</name>
</gene>
<organism evidence="13 14">
    <name type="scientific">Desulfonatronospira thiodismutans ASO3-1</name>
    <dbReference type="NCBI Taxonomy" id="555779"/>
    <lineage>
        <taxon>Bacteria</taxon>
        <taxon>Pseudomonadati</taxon>
        <taxon>Thermodesulfobacteriota</taxon>
        <taxon>Desulfovibrionia</taxon>
        <taxon>Desulfovibrionales</taxon>
        <taxon>Desulfonatronovibrionaceae</taxon>
        <taxon>Desulfonatronospira</taxon>
    </lineage>
</organism>
<keyword evidence="2" id="KW-0997">Cell inner membrane</keyword>
<feature type="domain" description="Glycosyl transferase family 51" evidence="12">
    <location>
        <begin position="73"/>
        <end position="235"/>
    </location>
</feature>
<evidence type="ECO:0000256" key="6">
    <source>
        <dbReference type="ARBA" id="ARBA00022960"/>
    </source>
</evidence>
<evidence type="ECO:0000256" key="9">
    <source>
        <dbReference type="ARBA" id="ARBA00023136"/>
    </source>
</evidence>
<keyword evidence="4 11" id="KW-0808">Transferase</keyword>
<sequence>MSRRKSSRTAGKRRFRLVSYILRVTLFAAFCFVLCSIILVAALKHINPPTSMFMVKRQLEGLVHEDRSWKIDYQWVDWDNISPHMALSVVASEDQKFLNHWGFDFQSIREAIEERITQGRVRGASTITQQTAKNLFLWEGRSYLRKGVEAWFTVLIETFWSKQRILEVYLNVAEFGDGIYGVYSASMHFFQNSPSNLTRREAALMASVLPNPKIYAVSAPSTYVQQRSSEIMLQMNNLGDFHLKEIK</sequence>
<dbReference type="PANTHER" id="PTHR30400">
    <property type="entry name" value="MONOFUNCTIONAL BIOSYNTHETIC PEPTIDOGLYCAN TRANSGLYCOSYLASE"/>
    <property type="match status" value="1"/>
</dbReference>
<dbReference type="InterPro" id="IPR001264">
    <property type="entry name" value="Glyco_trans_51"/>
</dbReference>
<dbReference type="GO" id="GO:0008360">
    <property type="term" value="P:regulation of cell shape"/>
    <property type="evidence" value="ECO:0007669"/>
    <property type="project" value="UniProtKB-KW"/>
</dbReference>
<dbReference type="InterPro" id="IPR023346">
    <property type="entry name" value="Lysozyme-like_dom_sf"/>
</dbReference>
<dbReference type="RefSeq" id="WP_008869324.1">
    <property type="nucleotide sequence ID" value="NZ_ACJN02000001.1"/>
</dbReference>
<evidence type="ECO:0000256" key="7">
    <source>
        <dbReference type="ARBA" id="ARBA00022984"/>
    </source>
</evidence>
<evidence type="ECO:0000313" key="13">
    <source>
        <dbReference type="EMBL" id="EFI36202.1"/>
    </source>
</evidence>
<dbReference type="InterPro" id="IPR036950">
    <property type="entry name" value="PBP_transglycosylase"/>
</dbReference>
<dbReference type="AlphaFoldDB" id="D6SJZ9"/>
<comment type="similarity">
    <text evidence="11">Belongs to the glycosyltransferase 51 family.</text>
</comment>
<proteinExistence type="inferred from homology"/>
<dbReference type="PANTHER" id="PTHR30400:SF0">
    <property type="entry name" value="BIOSYNTHETIC PEPTIDOGLYCAN TRANSGLYCOSYLASE"/>
    <property type="match status" value="1"/>
</dbReference>
<protein>
    <recommendedName>
        <fullName evidence="11">Biosynthetic peptidoglycan transglycosylase</fullName>
        <ecNumber evidence="11">2.4.99.28</ecNumber>
    </recommendedName>
    <alternativeName>
        <fullName evidence="11">Glycan polymerase</fullName>
    </alternativeName>
    <alternativeName>
        <fullName evidence="11">Peptidoglycan glycosyltransferase MtgA</fullName>
        <shortName evidence="11">PGT</shortName>
    </alternativeName>
</protein>
<dbReference type="InterPro" id="IPR011812">
    <property type="entry name" value="Pep_trsgly"/>
</dbReference>
<comment type="subcellular location">
    <subcellularLocation>
        <location evidence="11">Cell membrane</location>
        <topology evidence="11">Single-pass membrane protein</topology>
    </subcellularLocation>
</comment>
<evidence type="ECO:0000256" key="4">
    <source>
        <dbReference type="ARBA" id="ARBA00022679"/>
    </source>
</evidence>
<dbReference type="Proteomes" id="UP000005496">
    <property type="component" value="Unassembled WGS sequence"/>
</dbReference>
<dbReference type="GO" id="GO:0071555">
    <property type="term" value="P:cell wall organization"/>
    <property type="evidence" value="ECO:0007669"/>
    <property type="project" value="UniProtKB-KW"/>
</dbReference>
<evidence type="ECO:0000256" key="8">
    <source>
        <dbReference type="ARBA" id="ARBA00022989"/>
    </source>
</evidence>
<dbReference type="GO" id="GO:0008955">
    <property type="term" value="F:peptidoglycan glycosyltransferase activity"/>
    <property type="evidence" value="ECO:0007669"/>
    <property type="project" value="UniProtKB-UniRule"/>
</dbReference>
<feature type="transmembrane region" description="Helical" evidence="11">
    <location>
        <begin position="20"/>
        <end position="43"/>
    </location>
</feature>
<dbReference type="GO" id="GO:0016763">
    <property type="term" value="F:pentosyltransferase activity"/>
    <property type="evidence" value="ECO:0007669"/>
    <property type="project" value="InterPro"/>
</dbReference>
<name>D6SJZ9_9BACT</name>
<keyword evidence="6 11" id="KW-0133">Cell shape</keyword>